<keyword evidence="1" id="KW-1133">Transmembrane helix</keyword>
<dbReference type="RefSeq" id="WP_133263206.1">
    <property type="nucleotide sequence ID" value="NZ_SJCY01000009.1"/>
</dbReference>
<feature type="transmembrane region" description="Helical" evidence="1">
    <location>
        <begin position="242"/>
        <end position="261"/>
    </location>
</feature>
<keyword evidence="1" id="KW-0472">Membrane</keyword>
<dbReference type="Proteomes" id="UP000295668">
    <property type="component" value="Unassembled WGS sequence"/>
</dbReference>
<evidence type="ECO:0000313" key="2">
    <source>
        <dbReference type="EMBL" id="TDG35596.1"/>
    </source>
</evidence>
<protein>
    <submittedName>
        <fullName evidence="2">Uncharacterized protein</fullName>
    </submittedName>
</protein>
<dbReference type="AlphaFoldDB" id="A0A4R5MJM4"/>
<keyword evidence="3" id="KW-1185">Reference proteome</keyword>
<sequence length="340" mass="38502">MTRLQINLGCLGLCVLLALGLLFAKFLVPIVPLLLAILLLFTKSQLKATIFSKQKKVYELTEGPARLAGKAILREQGLISPFFKESCIGYLYVKEEYIPNDDGYSTNTLAEQTACKNFHLETDYGSIHVNATGLTLKDLAITVKNEHSLKRNVNDLAYIEYLLKNKDEIVLVGTVIKNEKGQLEFAKVGRDLFFATTKKKVQEVKMGFDVLAKLSPWLLLMYLAVNYFLFFAPFISIPGSTIFPYFAIFGLPIIFVVLAFATKDKEGFICKILQFFAGVCFFTSFLNFPLIILFYSIKLEFYRIFCIFLSIAVFTTLALAFNYNHLTEFNSSTGRYKKHG</sequence>
<gene>
    <name evidence="2" type="ORF">EZJ43_13325</name>
</gene>
<feature type="transmembrane region" description="Helical" evidence="1">
    <location>
        <begin position="214"/>
        <end position="236"/>
    </location>
</feature>
<feature type="transmembrane region" description="Helical" evidence="1">
    <location>
        <begin position="301"/>
        <end position="321"/>
    </location>
</feature>
<dbReference type="EMBL" id="SJCY01000009">
    <property type="protein sequence ID" value="TDG35596.1"/>
    <property type="molecule type" value="Genomic_DNA"/>
</dbReference>
<accession>A0A4R5MJM4</accession>
<name>A0A4R5MJM4_9SPHI</name>
<organism evidence="2 3">
    <name type="scientific">Pedobacter changchengzhani</name>
    <dbReference type="NCBI Taxonomy" id="2529274"/>
    <lineage>
        <taxon>Bacteria</taxon>
        <taxon>Pseudomonadati</taxon>
        <taxon>Bacteroidota</taxon>
        <taxon>Sphingobacteriia</taxon>
        <taxon>Sphingobacteriales</taxon>
        <taxon>Sphingobacteriaceae</taxon>
        <taxon>Pedobacter</taxon>
    </lineage>
</organism>
<proteinExistence type="predicted"/>
<feature type="transmembrane region" description="Helical" evidence="1">
    <location>
        <begin position="273"/>
        <end position="295"/>
    </location>
</feature>
<evidence type="ECO:0000256" key="1">
    <source>
        <dbReference type="SAM" id="Phobius"/>
    </source>
</evidence>
<comment type="caution">
    <text evidence="2">The sequence shown here is derived from an EMBL/GenBank/DDBJ whole genome shotgun (WGS) entry which is preliminary data.</text>
</comment>
<reference evidence="2 3" key="1">
    <citation type="submission" date="2019-02" db="EMBL/GenBank/DDBJ databases">
        <title>Pedobacter sp. nov., a novel speices isolated from soil of pinguins habitat in Antarcitica.</title>
        <authorList>
            <person name="He R.-H."/>
        </authorList>
    </citation>
    <scope>NUCLEOTIDE SEQUENCE [LARGE SCALE GENOMIC DNA]</scope>
    <source>
        <strain evidence="2 3">E01020</strain>
    </source>
</reference>
<dbReference type="OrthoDB" id="5386209at2"/>
<keyword evidence="1" id="KW-0812">Transmembrane</keyword>
<evidence type="ECO:0000313" key="3">
    <source>
        <dbReference type="Proteomes" id="UP000295668"/>
    </source>
</evidence>